<organism evidence="9 10">
    <name type="scientific">Pediococcus pentosaceus</name>
    <dbReference type="NCBI Taxonomy" id="1255"/>
    <lineage>
        <taxon>Bacteria</taxon>
        <taxon>Bacillati</taxon>
        <taxon>Bacillota</taxon>
        <taxon>Bacilli</taxon>
        <taxon>Lactobacillales</taxon>
        <taxon>Lactobacillaceae</taxon>
        <taxon>Pediococcus</taxon>
    </lineage>
</organism>
<dbReference type="PROSITE" id="PS50850">
    <property type="entry name" value="MFS"/>
    <property type="match status" value="1"/>
</dbReference>
<dbReference type="Proteomes" id="UP001214131">
    <property type="component" value="Chromosome"/>
</dbReference>
<reference evidence="9 10" key="1">
    <citation type="submission" date="2023-02" db="EMBL/GenBank/DDBJ databases">
        <title>Comparative genomics and fermentation flavor characterization of five lactic acid bacteria reveal flavor biosynthesis metabolic pathways in fermented muskmelon puree.</title>
        <authorList>
            <person name="Yuan L."/>
            <person name="Li M."/>
            <person name="Xu X."/>
            <person name="Lao F."/>
            <person name="Wu J."/>
        </authorList>
    </citation>
    <scope>NUCLEOTIDE SEQUENCE [LARGE SCALE GENOMIC DNA]</scope>
    <source>
        <strain evidence="9 10">Ca-4</strain>
    </source>
</reference>
<dbReference type="AlphaFoldDB" id="A0ABD7X587"/>
<dbReference type="RefSeq" id="WP_115154968.1">
    <property type="nucleotide sequence ID" value="NZ_CAKMAM010000004.1"/>
</dbReference>
<feature type="transmembrane region" description="Helical" evidence="7">
    <location>
        <begin position="12"/>
        <end position="36"/>
    </location>
</feature>
<evidence type="ECO:0000313" key="9">
    <source>
        <dbReference type="EMBL" id="WEA56981.1"/>
    </source>
</evidence>
<keyword evidence="2" id="KW-0813">Transport</keyword>
<keyword evidence="6 7" id="KW-0472">Membrane</keyword>
<feature type="transmembrane region" description="Helical" evidence="7">
    <location>
        <begin position="218"/>
        <end position="241"/>
    </location>
</feature>
<evidence type="ECO:0000259" key="8">
    <source>
        <dbReference type="PROSITE" id="PS50850"/>
    </source>
</evidence>
<feature type="transmembrane region" description="Helical" evidence="7">
    <location>
        <begin position="135"/>
        <end position="155"/>
    </location>
</feature>
<keyword evidence="3" id="KW-1003">Cell membrane</keyword>
<evidence type="ECO:0000256" key="7">
    <source>
        <dbReference type="SAM" id="Phobius"/>
    </source>
</evidence>
<dbReference type="InterPro" id="IPR036259">
    <property type="entry name" value="MFS_trans_sf"/>
</dbReference>
<proteinExistence type="predicted"/>
<comment type="subcellular location">
    <subcellularLocation>
        <location evidence="1">Cell membrane</location>
        <topology evidence="1">Multi-pass membrane protein</topology>
    </subcellularLocation>
</comment>
<gene>
    <name evidence="9" type="ORF">PWB86_07240</name>
</gene>
<dbReference type="PANTHER" id="PTHR23513:SF6">
    <property type="entry name" value="MAJOR FACILITATOR SUPERFAMILY ASSOCIATED DOMAIN-CONTAINING PROTEIN"/>
    <property type="match status" value="1"/>
</dbReference>
<feature type="transmembrane region" description="Helical" evidence="7">
    <location>
        <begin position="282"/>
        <end position="302"/>
    </location>
</feature>
<dbReference type="Gene3D" id="1.20.1250.20">
    <property type="entry name" value="MFS general substrate transporter like domains"/>
    <property type="match status" value="1"/>
</dbReference>
<evidence type="ECO:0000256" key="6">
    <source>
        <dbReference type="ARBA" id="ARBA00023136"/>
    </source>
</evidence>
<keyword evidence="4 7" id="KW-0812">Transmembrane</keyword>
<keyword evidence="5 7" id="KW-1133">Transmembrane helix</keyword>
<feature type="transmembrane region" description="Helical" evidence="7">
    <location>
        <begin position="381"/>
        <end position="401"/>
    </location>
</feature>
<feature type="transmembrane region" description="Helical" evidence="7">
    <location>
        <begin position="308"/>
        <end position="332"/>
    </location>
</feature>
<feature type="transmembrane region" description="Helical" evidence="7">
    <location>
        <begin position="161"/>
        <end position="180"/>
    </location>
</feature>
<evidence type="ECO:0000256" key="1">
    <source>
        <dbReference type="ARBA" id="ARBA00004651"/>
    </source>
</evidence>
<feature type="transmembrane region" description="Helical" evidence="7">
    <location>
        <begin position="102"/>
        <end position="128"/>
    </location>
</feature>
<evidence type="ECO:0000256" key="3">
    <source>
        <dbReference type="ARBA" id="ARBA00022475"/>
    </source>
</evidence>
<evidence type="ECO:0000256" key="4">
    <source>
        <dbReference type="ARBA" id="ARBA00022692"/>
    </source>
</evidence>
<feature type="domain" description="Major facilitator superfamily (MFS) profile" evidence="8">
    <location>
        <begin position="9"/>
        <end position="402"/>
    </location>
</feature>
<evidence type="ECO:0000256" key="5">
    <source>
        <dbReference type="ARBA" id="ARBA00022989"/>
    </source>
</evidence>
<dbReference type="Pfam" id="PF07690">
    <property type="entry name" value="MFS_1"/>
    <property type="match status" value="1"/>
</dbReference>
<feature type="transmembrane region" description="Helical" evidence="7">
    <location>
        <begin position="74"/>
        <end position="96"/>
    </location>
</feature>
<feature type="transmembrane region" description="Helical" evidence="7">
    <location>
        <begin position="344"/>
        <end position="361"/>
    </location>
</feature>
<name>A0ABD7X587_PEDPE</name>
<evidence type="ECO:0000256" key="2">
    <source>
        <dbReference type="ARBA" id="ARBA00022448"/>
    </source>
</evidence>
<feature type="transmembrane region" description="Helical" evidence="7">
    <location>
        <begin position="247"/>
        <end position="270"/>
    </location>
</feature>
<feature type="transmembrane region" description="Helical" evidence="7">
    <location>
        <begin position="42"/>
        <end position="62"/>
    </location>
</feature>
<dbReference type="InterPro" id="IPR020846">
    <property type="entry name" value="MFS_dom"/>
</dbReference>
<dbReference type="EMBL" id="CP118739">
    <property type="protein sequence ID" value="WEA56981.1"/>
    <property type="molecule type" value="Genomic_DNA"/>
</dbReference>
<sequence>MKKVISKKYIKPLLVGLFFSNIATNSVQFIISLYILDQTGSTSLFANIMAIALISKIIYTPLSGNLIDRYSKKILMVVLDSMYLICTLILILAVHHSAICSVLIYNIIIGAISSAETPLVQASVPLLVEKQDLMVMNGLVSQMTVLSGILAPMIAGVAYQVFSFTTILLLSSLFFIIAIISEITLKIPMIDQEIKSSLANLKNVLTFLVSTGKKTGKLALLAGVINFIVTAFVEVAVPVLFRLKYHVASNIFGLIQAGLAFGILLAAMLTPLIVKKIKLNNVYILMMVSTGLLLITGLAMLYLNSQLLIISCIILSFVLVQFVFTVVSIAILSEIQGRVEPNMLGSVLAIVMLISMVALPLGEVFYGQVLAIVENNQDEGIVFIAISSVSMLVAWISRKFFK</sequence>
<evidence type="ECO:0000313" key="10">
    <source>
        <dbReference type="Proteomes" id="UP001214131"/>
    </source>
</evidence>
<dbReference type="GO" id="GO:0005886">
    <property type="term" value="C:plasma membrane"/>
    <property type="evidence" value="ECO:0007669"/>
    <property type="project" value="UniProtKB-SubCell"/>
</dbReference>
<dbReference type="SUPFAM" id="SSF103473">
    <property type="entry name" value="MFS general substrate transporter"/>
    <property type="match status" value="1"/>
</dbReference>
<accession>A0ABD7X587</accession>
<protein>
    <submittedName>
        <fullName evidence="9">MFS transporter</fullName>
    </submittedName>
</protein>
<dbReference type="InterPro" id="IPR011701">
    <property type="entry name" value="MFS"/>
</dbReference>
<dbReference type="PANTHER" id="PTHR23513">
    <property type="entry name" value="INTEGRAL MEMBRANE EFFLUX PROTEIN-RELATED"/>
    <property type="match status" value="1"/>
</dbReference>
<dbReference type="CDD" id="cd06173">
    <property type="entry name" value="MFS_MefA_like"/>
    <property type="match status" value="1"/>
</dbReference>